<evidence type="ECO:0000313" key="2">
    <source>
        <dbReference type="Proteomes" id="UP000054324"/>
    </source>
</evidence>
<dbReference type="EMBL" id="KL596671">
    <property type="protein sequence ID" value="KER29825.1"/>
    <property type="molecule type" value="Genomic_DNA"/>
</dbReference>
<evidence type="ECO:0000313" key="1">
    <source>
        <dbReference type="EMBL" id="KER29825.1"/>
    </source>
</evidence>
<gene>
    <name evidence="1" type="ORF">T265_03620</name>
</gene>
<keyword evidence="2" id="KW-1185">Reference proteome</keyword>
<protein>
    <submittedName>
        <fullName evidence="1">Uncharacterized protein</fullName>
    </submittedName>
</protein>
<dbReference type="GeneID" id="20317807"/>
<dbReference type="AlphaFoldDB" id="A0A075A2N9"/>
<sequence length="63" mass="7084">CTAKRCRSCAGEDNRDGQGRMFIPRHVWSLKIGARSRLYSAVDNDKTGGMQNQAEMLTNHVMN</sequence>
<proteinExistence type="predicted"/>
<dbReference type="KEGG" id="ovi:T265_03620"/>
<dbReference type="RefSeq" id="XP_009166419.1">
    <property type="nucleotide sequence ID" value="XM_009168155.1"/>
</dbReference>
<name>A0A075A2N9_OPIVI</name>
<feature type="non-terminal residue" evidence="1">
    <location>
        <position position="1"/>
    </location>
</feature>
<dbReference type="Proteomes" id="UP000054324">
    <property type="component" value="Unassembled WGS sequence"/>
</dbReference>
<reference evidence="1 2" key="1">
    <citation type="submission" date="2013-11" db="EMBL/GenBank/DDBJ databases">
        <title>Opisthorchis viverrini - life in the bile duct.</title>
        <authorList>
            <person name="Young N.D."/>
            <person name="Nagarajan N."/>
            <person name="Lin S.J."/>
            <person name="Korhonen P.K."/>
            <person name="Jex A.R."/>
            <person name="Hall R.S."/>
            <person name="Safavi-Hemami H."/>
            <person name="Kaewkong W."/>
            <person name="Bertrand D."/>
            <person name="Gao S."/>
            <person name="Seet Q."/>
            <person name="Wongkham S."/>
            <person name="Teh B.T."/>
            <person name="Wongkham C."/>
            <person name="Intapan P.M."/>
            <person name="Maleewong W."/>
            <person name="Yang X."/>
            <person name="Hu M."/>
            <person name="Wang Z."/>
            <person name="Hofmann A."/>
            <person name="Sternberg P.W."/>
            <person name="Tan P."/>
            <person name="Wang J."/>
            <person name="Gasser R.B."/>
        </authorList>
    </citation>
    <scope>NUCLEOTIDE SEQUENCE [LARGE SCALE GENOMIC DNA]</scope>
</reference>
<organism evidence="1 2">
    <name type="scientific">Opisthorchis viverrini</name>
    <name type="common">Southeast Asian liver fluke</name>
    <dbReference type="NCBI Taxonomy" id="6198"/>
    <lineage>
        <taxon>Eukaryota</taxon>
        <taxon>Metazoa</taxon>
        <taxon>Spiralia</taxon>
        <taxon>Lophotrochozoa</taxon>
        <taxon>Platyhelminthes</taxon>
        <taxon>Trematoda</taxon>
        <taxon>Digenea</taxon>
        <taxon>Opisthorchiida</taxon>
        <taxon>Opisthorchiata</taxon>
        <taxon>Opisthorchiidae</taxon>
        <taxon>Opisthorchis</taxon>
    </lineage>
</organism>
<feature type="non-terminal residue" evidence="1">
    <location>
        <position position="63"/>
    </location>
</feature>
<dbReference type="CTD" id="20317807"/>
<accession>A0A075A2N9</accession>